<organism evidence="2 3">
    <name type="scientific">Paragonimus skrjabini miyazakii</name>
    <dbReference type="NCBI Taxonomy" id="59628"/>
    <lineage>
        <taxon>Eukaryota</taxon>
        <taxon>Metazoa</taxon>
        <taxon>Spiralia</taxon>
        <taxon>Lophotrochozoa</taxon>
        <taxon>Platyhelminthes</taxon>
        <taxon>Trematoda</taxon>
        <taxon>Digenea</taxon>
        <taxon>Plagiorchiida</taxon>
        <taxon>Troglotremata</taxon>
        <taxon>Troglotrematidae</taxon>
        <taxon>Paragonimus</taxon>
    </lineage>
</organism>
<dbReference type="AlphaFoldDB" id="A0A8S9YS59"/>
<comment type="caution">
    <text evidence="2">The sequence shown here is derived from an EMBL/GenBank/DDBJ whole genome shotgun (WGS) entry which is preliminary data.</text>
</comment>
<evidence type="ECO:0000256" key="1">
    <source>
        <dbReference type="SAM" id="MobiDB-lite"/>
    </source>
</evidence>
<feature type="non-terminal residue" evidence="2">
    <location>
        <position position="241"/>
    </location>
</feature>
<dbReference type="Proteomes" id="UP000822476">
    <property type="component" value="Unassembled WGS sequence"/>
</dbReference>
<reference evidence="2" key="1">
    <citation type="submission" date="2019-07" db="EMBL/GenBank/DDBJ databases">
        <title>Annotation for the trematode Paragonimus miyazaki's.</title>
        <authorList>
            <person name="Choi Y.-J."/>
        </authorList>
    </citation>
    <scope>NUCLEOTIDE SEQUENCE</scope>
    <source>
        <strain evidence="2">Japan</strain>
    </source>
</reference>
<feature type="compositionally biased region" description="Polar residues" evidence="1">
    <location>
        <begin position="229"/>
        <end position="241"/>
    </location>
</feature>
<accession>A0A8S9YS59</accession>
<feature type="region of interest" description="Disordered" evidence="1">
    <location>
        <begin position="216"/>
        <end position="241"/>
    </location>
</feature>
<evidence type="ECO:0000313" key="3">
    <source>
        <dbReference type="Proteomes" id="UP000822476"/>
    </source>
</evidence>
<evidence type="ECO:0000313" key="2">
    <source>
        <dbReference type="EMBL" id="KAF7255893.1"/>
    </source>
</evidence>
<proteinExistence type="predicted"/>
<keyword evidence="3" id="KW-1185">Reference proteome</keyword>
<protein>
    <submittedName>
        <fullName evidence="2">Uncharacterized protein</fullName>
    </submittedName>
</protein>
<dbReference type="EMBL" id="JTDE01003576">
    <property type="protein sequence ID" value="KAF7255893.1"/>
    <property type="molecule type" value="Genomic_DNA"/>
</dbReference>
<sequence length="241" mass="26008">DFQSLLEELTRLSDCHHILLDHHIIGSGPEDESEMANEASYLTNGSRWVTPADLAQAPRENVLSDTERVEARIWLAAHIATIEVLMRIYLSRLVTQGNLISALSTVIGRKVSSKSLSSLHGADGALFWLVVTAARTVSLLGIKDCSDWLAVHLLDDVPCPQLGSVSSTTTTTTTTTLTSDSLDQTADRFLRGLAMANLLALTLHFYRPESAPVEGKSSVMSRATPGGHCSQSTSVGLQRAL</sequence>
<name>A0A8S9YS59_9TREM</name>
<dbReference type="OrthoDB" id="6252030at2759"/>
<gene>
    <name evidence="2" type="ORF">EG68_07393</name>
</gene>